<dbReference type="InterPro" id="IPR006626">
    <property type="entry name" value="PbH1"/>
</dbReference>
<dbReference type="SUPFAM" id="SSF51126">
    <property type="entry name" value="Pectin lyase-like"/>
    <property type="match status" value="2"/>
</dbReference>
<dbReference type="Gene3D" id="2.160.20.10">
    <property type="entry name" value="Single-stranded right-handed beta-helix, Pectin lyase-like"/>
    <property type="match status" value="1"/>
</dbReference>
<evidence type="ECO:0000259" key="6">
    <source>
        <dbReference type="Pfam" id="PF13229"/>
    </source>
</evidence>
<evidence type="ECO:0000256" key="3">
    <source>
        <dbReference type="ARBA" id="ARBA00022786"/>
    </source>
</evidence>
<evidence type="ECO:0000256" key="2">
    <source>
        <dbReference type="ARBA" id="ARBA00022737"/>
    </source>
</evidence>
<dbReference type="InterPro" id="IPR011050">
    <property type="entry name" value="Pectin_lyase_fold/virulence"/>
</dbReference>
<dbReference type="Pfam" id="PF05048">
    <property type="entry name" value="NosD"/>
    <property type="match status" value="1"/>
</dbReference>
<reference evidence="7 8" key="1">
    <citation type="submission" date="2020-04" db="EMBL/GenBank/DDBJ databases">
        <authorList>
            <person name="Klaysubun C."/>
            <person name="Duangmal K."/>
            <person name="Lipun K."/>
        </authorList>
    </citation>
    <scope>NUCLEOTIDE SEQUENCE [LARGE SCALE GENOMIC DNA]</scope>
    <source>
        <strain evidence="7 8">JCM 11839</strain>
    </source>
</reference>
<dbReference type="PROSITE" id="PS51257">
    <property type="entry name" value="PROKAR_LIPOPROTEIN"/>
    <property type="match status" value="1"/>
</dbReference>
<evidence type="ECO:0000256" key="1">
    <source>
        <dbReference type="ARBA" id="ARBA00004906"/>
    </source>
</evidence>
<keyword evidence="3" id="KW-0833">Ubl conjugation pathway</keyword>
<dbReference type="SMART" id="SM00710">
    <property type="entry name" value="PbH1"/>
    <property type="match status" value="9"/>
</dbReference>
<dbReference type="PANTHER" id="PTHR22990:SF15">
    <property type="entry name" value="F-BOX ONLY PROTEIN 10"/>
    <property type="match status" value="1"/>
</dbReference>
<comment type="pathway">
    <text evidence="1">Protein modification; protein ubiquitination.</text>
</comment>
<organism evidence="7 8">
    <name type="scientific">Pseudonocardia xinjiangensis</name>
    <dbReference type="NCBI Taxonomy" id="75289"/>
    <lineage>
        <taxon>Bacteria</taxon>
        <taxon>Bacillati</taxon>
        <taxon>Actinomycetota</taxon>
        <taxon>Actinomycetes</taxon>
        <taxon>Pseudonocardiales</taxon>
        <taxon>Pseudonocardiaceae</taxon>
        <taxon>Pseudonocardia</taxon>
    </lineage>
</organism>
<dbReference type="EMBL" id="JAAXKY010000276">
    <property type="protein sequence ID" value="NMH82650.1"/>
    <property type="molecule type" value="Genomic_DNA"/>
</dbReference>
<dbReference type="InterPro" id="IPR012334">
    <property type="entry name" value="Pectin_lyas_fold"/>
</dbReference>
<evidence type="ECO:0000259" key="5">
    <source>
        <dbReference type="Pfam" id="PF05048"/>
    </source>
</evidence>
<keyword evidence="4" id="KW-0732">Signal</keyword>
<dbReference type="Pfam" id="PF13229">
    <property type="entry name" value="Beta_helix"/>
    <property type="match status" value="1"/>
</dbReference>
<dbReference type="InterPro" id="IPR007742">
    <property type="entry name" value="NosD_dom"/>
</dbReference>
<feature type="chain" id="PRO_5045146298" evidence="4">
    <location>
        <begin position="27"/>
        <end position="446"/>
    </location>
</feature>
<feature type="domain" description="Right handed beta helix" evidence="6">
    <location>
        <begin position="151"/>
        <end position="317"/>
    </location>
</feature>
<evidence type="ECO:0000313" key="8">
    <source>
        <dbReference type="Proteomes" id="UP001296706"/>
    </source>
</evidence>
<sequence length="446" mass="47789">MTRTSTAVRAVLVVAAFALLGSACSASVPPPLVRRVVPATAAVDPARPCSRPAPAVAQTARTVPAGLDVQYDSATKTITLHRGEAVTLPDLSAAVKRPEALREVAPGEWLLGANIQVLPGASLQIAAPAVHWLKLTSDPAGFVSVRALGGGLNISGTCVTSWDVTQNRVDTDDADGRSFLLARDGSQMTIDHAELRYLGYSDVESYGLSWRLPGTGGRITDSIVSNLYYGLYTFEIGGLVVQNNEFYDNELYAIDPHTKSHDLRIEGNSVHDNGKHGIILADDCTDSIIRDNVVYNNADHGIVLYLNSDRNLVEGNESFGNADQGININESSTDTIRDNRVYDNHGTGVGVSLGQDNVVEQNQVRGNQQDGLRLVSDAVRTTVRDNVVGENVRYGLYVDTEGGFTLSKNTIFENRTGIVLNVAAASPAADNSVYDNRDVDIKNAPD</sequence>
<dbReference type="InterPro" id="IPR051550">
    <property type="entry name" value="SCF-Subunits/Alg-Epimerases"/>
</dbReference>
<proteinExistence type="predicted"/>
<dbReference type="RefSeq" id="WP_169400635.1">
    <property type="nucleotide sequence ID" value="NZ_BAAAJH010000013.1"/>
</dbReference>
<feature type="domain" description="Periplasmic copper-binding protein NosD beta helix" evidence="5">
    <location>
        <begin position="321"/>
        <end position="441"/>
    </location>
</feature>
<protein>
    <submittedName>
        <fullName evidence="7">Right-handed parallel beta-helix repeat-containing protein</fullName>
    </submittedName>
</protein>
<gene>
    <name evidence="7" type="ORF">HF577_36900</name>
</gene>
<dbReference type="PANTHER" id="PTHR22990">
    <property type="entry name" value="F-BOX ONLY PROTEIN"/>
    <property type="match status" value="1"/>
</dbReference>
<accession>A0ABX1RQH4</accession>
<keyword evidence="8" id="KW-1185">Reference proteome</keyword>
<feature type="signal peptide" evidence="4">
    <location>
        <begin position="1"/>
        <end position="26"/>
    </location>
</feature>
<name>A0ABX1RQH4_9PSEU</name>
<dbReference type="InterPro" id="IPR022441">
    <property type="entry name" value="Para_beta_helix_rpt-2"/>
</dbReference>
<comment type="caution">
    <text evidence="7">The sequence shown here is derived from an EMBL/GenBank/DDBJ whole genome shotgun (WGS) entry which is preliminary data.</text>
</comment>
<evidence type="ECO:0000256" key="4">
    <source>
        <dbReference type="SAM" id="SignalP"/>
    </source>
</evidence>
<keyword evidence="2" id="KW-0677">Repeat</keyword>
<dbReference type="NCBIfam" id="TIGR03804">
    <property type="entry name" value="para_beta_helix"/>
    <property type="match status" value="2"/>
</dbReference>
<evidence type="ECO:0000313" key="7">
    <source>
        <dbReference type="EMBL" id="NMH82650.1"/>
    </source>
</evidence>
<dbReference type="InterPro" id="IPR039448">
    <property type="entry name" value="Beta_helix"/>
</dbReference>
<dbReference type="Proteomes" id="UP001296706">
    <property type="component" value="Unassembled WGS sequence"/>
</dbReference>